<protein>
    <submittedName>
        <fullName evidence="1">Uncharacterized protein</fullName>
    </submittedName>
</protein>
<dbReference type="EMBL" id="PUGF01000019">
    <property type="protein sequence ID" value="PRC91775.1"/>
    <property type="molecule type" value="Genomic_DNA"/>
</dbReference>
<evidence type="ECO:0000313" key="2">
    <source>
        <dbReference type="Proteomes" id="UP000237839"/>
    </source>
</evidence>
<comment type="caution">
    <text evidence="1">The sequence shown here is derived from an EMBL/GenBank/DDBJ whole genome shotgun (WGS) entry which is preliminary data.</text>
</comment>
<dbReference type="AlphaFoldDB" id="A0A2S9GVM4"/>
<dbReference type="OrthoDB" id="8776961at2"/>
<dbReference type="RefSeq" id="WP_105533279.1">
    <property type="nucleotide sequence ID" value="NZ_PUGF01000019.1"/>
</dbReference>
<dbReference type="Proteomes" id="UP000237839">
    <property type="component" value="Unassembled WGS sequence"/>
</dbReference>
<evidence type="ECO:0000313" key="1">
    <source>
        <dbReference type="EMBL" id="PRC91775.1"/>
    </source>
</evidence>
<name>A0A2S9GVM4_9BURK</name>
<organism evidence="1 2">
    <name type="scientific">Solimicrobium silvestre</name>
    <dbReference type="NCBI Taxonomy" id="2099400"/>
    <lineage>
        <taxon>Bacteria</taxon>
        <taxon>Pseudomonadati</taxon>
        <taxon>Pseudomonadota</taxon>
        <taxon>Betaproteobacteria</taxon>
        <taxon>Burkholderiales</taxon>
        <taxon>Oxalobacteraceae</taxon>
        <taxon>Solimicrobium</taxon>
    </lineage>
</organism>
<sequence length="94" mass="10734">MYLDHPTISAIHSDTEPDRLERLNRVYGYVIGQADISDNKACIAKIANLHDDKGTLYVSWSSQPTDQERTFFARAWRSQIGDESTNIVHQLILD</sequence>
<keyword evidence="2" id="KW-1185">Reference proteome</keyword>
<gene>
    <name evidence="1" type="ORF">S2091_3530</name>
</gene>
<accession>A0A2S9GVM4</accession>
<reference evidence="1 2" key="1">
    <citation type="submission" date="2018-02" db="EMBL/GenBank/DDBJ databases">
        <title>Solimicrobium silvestre gen. nov., sp. nov., isolated from alpine forest soil.</title>
        <authorList>
            <person name="Margesin R."/>
            <person name="Albuquerque L."/>
            <person name="Zhang D.-C."/>
            <person name="Froufe H.J.C."/>
            <person name="Severino R."/>
            <person name="Roxo I."/>
            <person name="Egas C."/>
            <person name="Da Costa M.S."/>
        </authorList>
    </citation>
    <scope>NUCLEOTIDE SEQUENCE [LARGE SCALE GENOMIC DNA]</scope>
    <source>
        <strain evidence="1 2">S20-91</strain>
    </source>
</reference>
<proteinExistence type="predicted"/>